<dbReference type="Gene3D" id="1.10.12.10">
    <property type="entry name" value="Lyase 2-enoyl-coa Hydratase, Chain A, domain 2"/>
    <property type="match status" value="1"/>
</dbReference>
<dbReference type="Pfam" id="PF00378">
    <property type="entry name" value="ECH_1"/>
    <property type="match status" value="1"/>
</dbReference>
<comment type="catalytic activity">
    <reaction evidence="3">
        <text>a (3S)-3-hydroxyacyl-CoA = a (2E)-enoyl-CoA + H2O</text>
        <dbReference type="Rhea" id="RHEA:16105"/>
        <dbReference type="ChEBI" id="CHEBI:15377"/>
        <dbReference type="ChEBI" id="CHEBI:57318"/>
        <dbReference type="ChEBI" id="CHEBI:58856"/>
        <dbReference type="EC" id="4.2.1.17"/>
    </reaction>
</comment>
<dbReference type="Gene3D" id="3.90.226.10">
    <property type="entry name" value="2-enoyl-CoA Hydratase, Chain A, domain 1"/>
    <property type="match status" value="1"/>
</dbReference>
<evidence type="ECO:0000313" key="6">
    <source>
        <dbReference type="EMBL" id="MDC5698516.1"/>
    </source>
</evidence>
<evidence type="ECO:0000256" key="1">
    <source>
        <dbReference type="ARBA" id="ARBA00005254"/>
    </source>
</evidence>
<name>A0ABT5GKG4_9MICO</name>
<comment type="caution">
    <text evidence="6">The sequence shown here is derived from an EMBL/GenBank/DDBJ whole genome shotgun (WGS) entry which is preliminary data.</text>
</comment>
<keyword evidence="7" id="KW-1185">Reference proteome</keyword>
<evidence type="ECO:0000256" key="4">
    <source>
        <dbReference type="ARBA" id="ARBA00023717"/>
    </source>
</evidence>
<comment type="similarity">
    <text evidence="1 5">Belongs to the enoyl-CoA hydratase/isomerase family.</text>
</comment>
<proteinExistence type="inferred from homology"/>
<evidence type="ECO:0000256" key="3">
    <source>
        <dbReference type="ARBA" id="ARBA00023709"/>
    </source>
</evidence>
<dbReference type="RefSeq" id="WP_272463089.1">
    <property type="nucleotide sequence ID" value="NZ_JAPFQL010000071.1"/>
</dbReference>
<dbReference type="Proteomes" id="UP001150259">
    <property type="component" value="Unassembled WGS sequence"/>
</dbReference>
<accession>A0ABT5GKG4</accession>
<evidence type="ECO:0000256" key="2">
    <source>
        <dbReference type="ARBA" id="ARBA00023239"/>
    </source>
</evidence>
<protein>
    <submittedName>
        <fullName evidence="6">Enoyl-CoA hydratase-related protein</fullName>
    </submittedName>
</protein>
<evidence type="ECO:0000256" key="5">
    <source>
        <dbReference type="RuleBase" id="RU003707"/>
    </source>
</evidence>
<comment type="catalytic activity">
    <reaction evidence="4">
        <text>a 4-saturated-(3S)-3-hydroxyacyl-CoA = a (3E)-enoyl-CoA + H2O</text>
        <dbReference type="Rhea" id="RHEA:20724"/>
        <dbReference type="ChEBI" id="CHEBI:15377"/>
        <dbReference type="ChEBI" id="CHEBI:58521"/>
        <dbReference type="ChEBI" id="CHEBI:137480"/>
        <dbReference type="EC" id="4.2.1.17"/>
    </reaction>
</comment>
<gene>
    <name evidence="6" type="ORF">OO014_14755</name>
</gene>
<dbReference type="PROSITE" id="PS00166">
    <property type="entry name" value="ENOYL_COA_HYDRATASE"/>
    <property type="match status" value="1"/>
</dbReference>
<reference evidence="6 7" key="1">
    <citation type="submission" date="2022-11" db="EMBL/GenBank/DDBJ databases">
        <title>Anaerobic phenanthrene biodegradation by a DNRA strain PheN6.</title>
        <authorList>
            <person name="Zhang Z."/>
        </authorList>
    </citation>
    <scope>NUCLEOTIDE SEQUENCE [LARGE SCALE GENOMIC DNA]</scope>
    <source>
        <strain evidence="6 7">PheN6</strain>
    </source>
</reference>
<dbReference type="PANTHER" id="PTHR11941">
    <property type="entry name" value="ENOYL-COA HYDRATASE-RELATED"/>
    <property type="match status" value="1"/>
</dbReference>
<sequence length="268" mass="28006">MSTQASPASYGPFETILAEVTDGVLIVTFNRPEVRNAINRQVQLDLRAVLERARDDDSVGAVVLTGSGEKAFIAGADIAQVAGYTKETALASDLQRLFDLVEEFPKPTIAAINGFALGGGCELAMACDIRIASATARLGLPETALSVLPGAGGTQRLARLVGTGRAVEMILTGRMVDAPEAERIGLVTAVADPADLIATARTTAATILARGPLATRLAKLVVRAGMDTDQRTGQVIERLAQAVLYESSDKAEGTAAFLGKRPAQFTGR</sequence>
<dbReference type="PANTHER" id="PTHR11941:SF54">
    <property type="entry name" value="ENOYL-COA HYDRATASE, MITOCHONDRIAL"/>
    <property type="match status" value="1"/>
</dbReference>
<dbReference type="CDD" id="cd06558">
    <property type="entry name" value="crotonase-like"/>
    <property type="match status" value="1"/>
</dbReference>
<dbReference type="InterPro" id="IPR001753">
    <property type="entry name" value="Enoyl-CoA_hydra/iso"/>
</dbReference>
<keyword evidence="2" id="KW-0456">Lyase</keyword>
<dbReference type="InterPro" id="IPR018376">
    <property type="entry name" value="Enoyl-CoA_hyd/isom_CS"/>
</dbReference>
<dbReference type="EMBL" id="JAPFQL010000071">
    <property type="protein sequence ID" value="MDC5698516.1"/>
    <property type="molecule type" value="Genomic_DNA"/>
</dbReference>
<dbReference type="InterPro" id="IPR029045">
    <property type="entry name" value="ClpP/crotonase-like_dom_sf"/>
</dbReference>
<organism evidence="6 7">
    <name type="scientific">Intrasporangium calvum</name>
    <dbReference type="NCBI Taxonomy" id="53358"/>
    <lineage>
        <taxon>Bacteria</taxon>
        <taxon>Bacillati</taxon>
        <taxon>Actinomycetota</taxon>
        <taxon>Actinomycetes</taxon>
        <taxon>Micrococcales</taxon>
        <taxon>Intrasporangiaceae</taxon>
        <taxon>Intrasporangium</taxon>
    </lineage>
</organism>
<dbReference type="SUPFAM" id="SSF52096">
    <property type="entry name" value="ClpP/crotonase"/>
    <property type="match status" value="1"/>
</dbReference>
<dbReference type="InterPro" id="IPR014748">
    <property type="entry name" value="Enoyl-CoA_hydra_C"/>
</dbReference>
<evidence type="ECO:0000313" key="7">
    <source>
        <dbReference type="Proteomes" id="UP001150259"/>
    </source>
</evidence>